<evidence type="ECO:0000256" key="3">
    <source>
        <dbReference type="ARBA" id="ARBA00022989"/>
    </source>
</evidence>
<dbReference type="GO" id="GO:0016020">
    <property type="term" value="C:membrane"/>
    <property type="evidence" value="ECO:0007669"/>
    <property type="project" value="UniProtKB-SubCell"/>
</dbReference>
<dbReference type="AlphaFoldDB" id="A0A2T3AEC8"/>
<gene>
    <name evidence="7" type="ORF">BD289DRAFT_364090</name>
</gene>
<evidence type="ECO:0000256" key="4">
    <source>
        <dbReference type="ARBA" id="ARBA00023136"/>
    </source>
</evidence>
<feature type="transmembrane region" description="Helical" evidence="6">
    <location>
        <begin position="465"/>
        <end position="489"/>
    </location>
</feature>
<feature type="compositionally biased region" description="Polar residues" evidence="5">
    <location>
        <begin position="291"/>
        <end position="300"/>
    </location>
</feature>
<comment type="subcellular location">
    <subcellularLocation>
        <location evidence="1">Membrane</location>
        <topology evidence="1">Multi-pass membrane protein</topology>
    </subcellularLocation>
</comment>
<feature type="transmembrane region" description="Helical" evidence="6">
    <location>
        <begin position="60"/>
        <end position="79"/>
    </location>
</feature>
<evidence type="ECO:0000256" key="1">
    <source>
        <dbReference type="ARBA" id="ARBA00004141"/>
    </source>
</evidence>
<dbReference type="PANTHER" id="PTHR31794:SF2">
    <property type="entry name" value="AUXIN EFFLUX TRANSPORTER FAMILY PROTEIN (EUROFUNG)"/>
    <property type="match status" value="1"/>
</dbReference>
<organism evidence="7 8">
    <name type="scientific">Coniella lustricola</name>
    <dbReference type="NCBI Taxonomy" id="2025994"/>
    <lineage>
        <taxon>Eukaryota</taxon>
        <taxon>Fungi</taxon>
        <taxon>Dikarya</taxon>
        <taxon>Ascomycota</taxon>
        <taxon>Pezizomycotina</taxon>
        <taxon>Sordariomycetes</taxon>
        <taxon>Sordariomycetidae</taxon>
        <taxon>Diaporthales</taxon>
        <taxon>Schizoparmaceae</taxon>
        <taxon>Coniella</taxon>
    </lineage>
</organism>
<dbReference type="InParanoid" id="A0A2T3AEC8"/>
<proteinExistence type="predicted"/>
<feature type="transmembrane region" description="Helical" evidence="6">
    <location>
        <begin position="501"/>
        <end position="519"/>
    </location>
</feature>
<dbReference type="Proteomes" id="UP000241462">
    <property type="component" value="Unassembled WGS sequence"/>
</dbReference>
<evidence type="ECO:0000256" key="5">
    <source>
        <dbReference type="SAM" id="MobiDB-lite"/>
    </source>
</evidence>
<dbReference type="PANTHER" id="PTHR31794">
    <property type="entry name" value="AUXIN EFFLUX TRANSPORTER FAMILY PROTEIN (EUROFUNG)"/>
    <property type="match status" value="1"/>
</dbReference>
<dbReference type="STRING" id="2025994.A0A2T3AEC8"/>
<feature type="region of interest" description="Disordered" evidence="5">
    <location>
        <begin position="225"/>
        <end position="326"/>
    </location>
</feature>
<feature type="transmembrane region" description="Helical" evidence="6">
    <location>
        <begin position="91"/>
        <end position="111"/>
    </location>
</feature>
<feature type="transmembrane region" description="Helical" evidence="6">
    <location>
        <begin position="422"/>
        <end position="444"/>
    </location>
</feature>
<sequence length="571" mass="63080">MTLQASNSPFVVFEQPPDAHPSISHLVLLVFEAVMQVVCVSLPGYIIARLGHFDAEKQKFLANLNVMLFTPCLIFTKLASQLSADKLLELAVIPVIFVIQTLVSYFVSLIVTRMFGFNKRASNFVTAMGVFGNSNSLPISLVISLSQTLKGLHWDKIPGDNDDEVGARGILYLMIFQQLGQLVRWSWGYHVLLAPKEKYDDYNNERIEEGRYAGDAMGSEETDNLLDYHDEDDGDSEVHRSSDSDTYEPAGRTPVANLSRSSLADFSDNHEDGNGSRKLNGKHQQRKGSRRPSSSGTISETDGAHDDSMLSFPHIRSSDEPEVPEGFKGIPQQMKRWVKQKKAAAGAAITRKQREAYASLPVPLQHTVDFLQRVAGKVNVFLWEFMNPPLWAMLLAVIVASIPELQRLFFEEGSFIKNSVTSAVSSSAGVAVPLILVVLGANLARNTEKHESAADSEEARIGTKLLVASLICRMLLPTLIMAPILALFAKYVPVSILDDPIFVVVCFLLVGAPSALQLAQICQINSVYENVMSKILFQSYVICFKLTCDCRILPSTLVLVMLALEVVEWAQ</sequence>
<dbReference type="InterPro" id="IPR004776">
    <property type="entry name" value="Mem_transp_PIN-like"/>
</dbReference>
<dbReference type="Pfam" id="PF03547">
    <property type="entry name" value="Mem_trans"/>
    <property type="match status" value="1"/>
</dbReference>
<feature type="transmembrane region" description="Helical" evidence="6">
    <location>
        <begin position="26"/>
        <end position="48"/>
    </location>
</feature>
<feature type="transmembrane region" description="Helical" evidence="6">
    <location>
        <begin position="380"/>
        <end position="402"/>
    </location>
</feature>
<evidence type="ECO:0000256" key="6">
    <source>
        <dbReference type="SAM" id="Phobius"/>
    </source>
</evidence>
<dbReference type="OrthoDB" id="2499604at2759"/>
<name>A0A2T3AEC8_9PEZI</name>
<reference evidence="7 8" key="1">
    <citation type="journal article" date="2018" name="Mycol. Prog.">
        <title>Coniella lustricola, a new species from submerged detritus.</title>
        <authorList>
            <person name="Raudabaugh D.B."/>
            <person name="Iturriaga T."/>
            <person name="Carver A."/>
            <person name="Mondo S."/>
            <person name="Pangilinan J."/>
            <person name="Lipzen A."/>
            <person name="He G."/>
            <person name="Amirebrahimi M."/>
            <person name="Grigoriev I.V."/>
            <person name="Miller A.N."/>
        </authorList>
    </citation>
    <scope>NUCLEOTIDE SEQUENCE [LARGE SCALE GENOMIC DNA]</scope>
    <source>
        <strain evidence="7 8">B22-T-1</strain>
    </source>
</reference>
<dbReference type="GO" id="GO:0005783">
    <property type="term" value="C:endoplasmic reticulum"/>
    <property type="evidence" value="ECO:0007669"/>
    <property type="project" value="TreeGrafter"/>
</dbReference>
<keyword evidence="8" id="KW-1185">Reference proteome</keyword>
<keyword evidence="3 6" id="KW-1133">Transmembrane helix</keyword>
<feature type="compositionally biased region" description="Basic residues" evidence="5">
    <location>
        <begin position="279"/>
        <end position="290"/>
    </location>
</feature>
<protein>
    <submittedName>
        <fullName evidence="7">Auxin efflux carrier superfamily</fullName>
    </submittedName>
</protein>
<dbReference type="FunCoup" id="A0A2T3AEC8">
    <property type="interactions" value="282"/>
</dbReference>
<evidence type="ECO:0000313" key="8">
    <source>
        <dbReference type="Proteomes" id="UP000241462"/>
    </source>
</evidence>
<keyword evidence="2 6" id="KW-0812">Transmembrane</keyword>
<keyword evidence="4 6" id="KW-0472">Membrane</keyword>
<evidence type="ECO:0000256" key="2">
    <source>
        <dbReference type="ARBA" id="ARBA00022692"/>
    </source>
</evidence>
<accession>A0A2T3AEC8</accession>
<dbReference type="GO" id="GO:0055085">
    <property type="term" value="P:transmembrane transport"/>
    <property type="evidence" value="ECO:0007669"/>
    <property type="project" value="InterPro"/>
</dbReference>
<evidence type="ECO:0000313" key="7">
    <source>
        <dbReference type="EMBL" id="PSR93985.1"/>
    </source>
</evidence>
<feature type="compositionally biased region" description="Acidic residues" evidence="5">
    <location>
        <begin position="225"/>
        <end position="235"/>
    </location>
</feature>
<dbReference type="EMBL" id="KZ678402">
    <property type="protein sequence ID" value="PSR93985.1"/>
    <property type="molecule type" value="Genomic_DNA"/>
</dbReference>